<dbReference type="EMBL" id="AFPU01000001">
    <property type="protein sequence ID" value="EGP93480.1"/>
    <property type="molecule type" value="Genomic_DNA"/>
</dbReference>
<comment type="subcellular location">
    <subcellularLocation>
        <location evidence="1">Membrane</location>
        <topology evidence="1">Multi-pass membrane protein</topology>
    </subcellularLocation>
</comment>
<dbReference type="STRING" id="1001994.MY1_0717"/>
<feature type="transmembrane region" description="Helical" evidence="5">
    <location>
        <begin position="295"/>
        <end position="314"/>
    </location>
</feature>
<protein>
    <submittedName>
        <fullName evidence="6">Hydrogenase, membrane subunit 3-like protein (EchB-like)</fullName>
    </submittedName>
</protein>
<proteinExistence type="predicted"/>
<keyword evidence="3 5" id="KW-1133">Transmembrane helix</keyword>
<evidence type="ECO:0000256" key="1">
    <source>
        <dbReference type="ARBA" id="ARBA00004141"/>
    </source>
</evidence>
<accession>F9CW28</accession>
<dbReference type="RefSeq" id="WP_007550242.1">
    <property type="nucleotide sequence ID" value="NZ_AFPU01000001.1"/>
</dbReference>
<evidence type="ECO:0000256" key="4">
    <source>
        <dbReference type="ARBA" id="ARBA00023136"/>
    </source>
</evidence>
<dbReference type="Pfam" id="PF00146">
    <property type="entry name" value="NADHdh"/>
    <property type="match status" value="1"/>
</dbReference>
<feature type="transmembrane region" description="Helical" evidence="5">
    <location>
        <begin position="260"/>
        <end position="283"/>
    </location>
</feature>
<feature type="transmembrane region" description="Helical" evidence="5">
    <location>
        <begin position="75"/>
        <end position="97"/>
    </location>
</feature>
<feature type="transmembrane region" description="Helical" evidence="5">
    <location>
        <begin position="103"/>
        <end position="125"/>
    </location>
</feature>
<dbReference type="PANTHER" id="PTHR43359">
    <property type="entry name" value="FORMATE HYDROGENLYASE SUBUNIT 4"/>
    <property type="match status" value="1"/>
</dbReference>
<dbReference type="AlphaFoldDB" id="F9CW28"/>
<sequence>MSDFSIFEYGLGIFQALLIIVLSPLIVGIMRKIKAKSQKRIGSGIFQLYYDIIKLLKKDEVVSDQSSWLFRYTPWINFVSIASAAFFIPVFLVYSPFGVVGDILFVVGLFALGRFFTMLAGLDVASSFGGLGSSREMMVSALLEPVLFMTIFVIALFYGGTNISTIVTSANDTSILIVPGVLFAMIAFFIIMMAETGKIPFDNPSTHLELTMIHESMVLEYSGKNLALMEWSHAIKQMILFALFVDIFFTWNFVEQISLVGISIGILFFIAKVSALASFTAFIETRVAKWRLFRVSDLIAMAISSSMIGVIFFFL</sequence>
<feature type="transmembrane region" description="Helical" evidence="5">
    <location>
        <begin position="6"/>
        <end position="30"/>
    </location>
</feature>
<feature type="transmembrane region" description="Helical" evidence="5">
    <location>
        <begin position="137"/>
        <end position="161"/>
    </location>
</feature>
<dbReference type="InterPro" id="IPR052561">
    <property type="entry name" value="ComplexI_Subunit1"/>
</dbReference>
<gene>
    <name evidence="6" type="ORF">MY1_0717</name>
</gene>
<comment type="caution">
    <text evidence="6">The sequence shown here is derived from an EMBL/GenBank/DDBJ whole genome shotgun (WGS) entry which is preliminary data.</text>
</comment>
<dbReference type="PATRIC" id="fig|1001994.6.peg.701"/>
<dbReference type="GO" id="GO:0005886">
    <property type="term" value="C:plasma membrane"/>
    <property type="evidence" value="ECO:0007669"/>
    <property type="project" value="TreeGrafter"/>
</dbReference>
<evidence type="ECO:0000313" key="6">
    <source>
        <dbReference type="EMBL" id="EGP93480.1"/>
    </source>
</evidence>
<evidence type="ECO:0000256" key="2">
    <source>
        <dbReference type="ARBA" id="ARBA00022692"/>
    </source>
</evidence>
<dbReference type="InterPro" id="IPR001694">
    <property type="entry name" value="NADH_UbQ_OxRdtase_su1/FPO"/>
</dbReference>
<keyword evidence="4 5" id="KW-0472">Membrane</keyword>
<dbReference type="OrthoDB" id="15253at2157"/>
<keyword evidence="7" id="KW-1185">Reference proteome</keyword>
<reference evidence="6 7" key="1">
    <citation type="journal article" date="2011" name="J. Bacteriol.">
        <title>Genome Sequence of an Ammonia-Oxidizing Soil Archaeon, "Candidatus Nitrosoarchaeum koreensis" MY1.</title>
        <authorList>
            <person name="Kim B.K."/>
            <person name="Jung M.Y."/>
            <person name="Yu D.S."/>
            <person name="Park S.J."/>
            <person name="Oh T.K."/>
            <person name="Rhee S.K."/>
            <person name="Kim J.F."/>
        </authorList>
    </citation>
    <scope>NUCLEOTIDE SEQUENCE [LARGE SCALE GENOMIC DNA]</scope>
    <source>
        <strain evidence="6 7">MY1</strain>
    </source>
</reference>
<dbReference type="Proteomes" id="UP000004440">
    <property type="component" value="Unassembled WGS sequence"/>
</dbReference>
<evidence type="ECO:0000256" key="3">
    <source>
        <dbReference type="ARBA" id="ARBA00022989"/>
    </source>
</evidence>
<keyword evidence="2 5" id="KW-0812">Transmembrane</keyword>
<evidence type="ECO:0000256" key="5">
    <source>
        <dbReference type="SAM" id="Phobius"/>
    </source>
</evidence>
<dbReference type="PANTHER" id="PTHR43359:SF1">
    <property type="entry name" value="FORMATE HYDROGENLYASE SUBUNIT 4-RELATED"/>
    <property type="match status" value="1"/>
</dbReference>
<evidence type="ECO:0000313" key="7">
    <source>
        <dbReference type="Proteomes" id="UP000004440"/>
    </source>
</evidence>
<feature type="transmembrane region" description="Helical" evidence="5">
    <location>
        <begin position="173"/>
        <end position="194"/>
    </location>
</feature>
<name>F9CW28_9ARCH</name>
<organism evidence="6 7">
    <name type="scientific">Nitrosarchaeum koreense MY1</name>
    <dbReference type="NCBI Taxonomy" id="1001994"/>
    <lineage>
        <taxon>Archaea</taxon>
        <taxon>Nitrososphaerota</taxon>
        <taxon>Nitrososphaeria</taxon>
        <taxon>Nitrosopumilales</taxon>
        <taxon>Nitrosopumilaceae</taxon>
        <taxon>Nitrosarchaeum</taxon>
    </lineage>
</organism>